<dbReference type="AlphaFoldDB" id="A0A0F9F546"/>
<name>A0A0F9F546_9ZZZZ</name>
<gene>
    <name evidence="1" type="ORF">LCGC14_1995270</name>
</gene>
<sequence>MAVLTATQLTDIRADVGDSNTAFSDDELQRLWVRVENASSDEVRWDALKAIIFDQLLSDATKLHDYTAGAVQHKLSKVYDNLSMRSMMRAVSSVALPT</sequence>
<organism evidence="1">
    <name type="scientific">marine sediment metagenome</name>
    <dbReference type="NCBI Taxonomy" id="412755"/>
    <lineage>
        <taxon>unclassified sequences</taxon>
        <taxon>metagenomes</taxon>
        <taxon>ecological metagenomes</taxon>
    </lineage>
</organism>
<reference evidence="1" key="1">
    <citation type="journal article" date="2015" name="Nature">
        <title>Complex archaea that bridge the gap between prokaryotes and eukaryotes.</title>
        <authorList>
            <person name="Spang A."/>
            <person name="Saw J.H."/>
            <person name="Jorgensen S.L."/>
            <person name="Zaremba-Niedzwiedzka K."/>
            <person name="Martijn J."/>
            <person name="Lind A.E."/>
            <person name="van Eijk R."/>
            <person name="Schleper C."/>
            <person name="Guy L."/>
            <person name="Ettema T.J."/>
        </authorList>
    </citation>
    <scope>NUCLEOTIDE SEQUENCE</scope>
</reference>
<dbReference type="EMBL" id="LAZR01022577">
    <property type="protein sequence ID" value="KKL81388.1"/>
    <property type="molecule type" value="Genomic_DNA"/>
</dbReference>
<accession>A0A0F9F546</accession>
<proteinExistence type="predicted"/>
<protein>
    <submittedName>
        <fullName evidence="1">Uncharacterized protein</fullName>
    </submittedName>
</protein>
<comment type="caution">
    <text evidence="1">The sequence shown here is derived from an EMBL/GenBank/DDBJ whole genome shotgun (WGS) entry which is preliminary data.</text>
</comment>
<evidence type="ECO:0000313" key="1">
    <source>
        <dbReference type="EMBL" id="KKL81388.1"/>
    </source>
</evidence>